<proteinExistence type="predicted"/>
<keyword evidence="1" id="KW-0378">Hydrolase</keyword>
<dbReference type="InterPro" id="IPR022274">
    <property type="entry name" value="Peptidase_asp_AF0612"/>
</dbReference>
<dbReference type="EC" id="3.4.23.-" evidence="1"/>
<dbReference type="GO" id="GO:0008233">
    <property type="term" value="F:peptidase activity"/>
    <property type="evidence" value="ECO:0007669"/>
    <property type="project" value="UniProtKB-KW"/>
</dbReference>
<sequence>MSHLVDHTLVVELAVRNPFTGKVFPRNGTVFAVVDTGYEGFLLIPGDVFEELFSELESEKRELILADGRKLISRGVYGEVLLGRKVLEGFVETIEGLDEFVTGIDLLKSFRIEVDYCLKSVRLKGCR</sequence>
<accession>A0A7C1GN70</accession>
<dbReference type="EMBL" id="DSAY01000060">
    <property type="protein sequence ID" value="HDP14771.1"/>
    <property type="molecule type" value="Genomic_DNA"/>
</dbReference>
<keyword evidence="1" id="KW-0645">Protease</keyword>
<name>A0A7C1GN70_9CREN</name>
<protein>
    <submittedName>
        <fullName evidence="1">Clan AA aspartic protease</fullName>
        <ecNumber evidence="1">3.4.23.-</ecNumber>
    </submittedName>
</protein>
<dbReference type="GO" id="GO:0006508">
    <property type="term" value="P:proteolysis"/>
    <property type="evidence" value="ECO:0007669"/>
    <property type="project" value="UniProtKB-KW"/>
</dbReference>
<dbReference type="NCBIfam" id="TIGR03698">
    <property type="entry name" value="clan_AA_DTGF"/>
    <property type="match status" value="1"/>
</dbReference>
<dbReference type="AlphaFoldDB" id="A0A7C1GN70"/>
<organism evidence="1">
    <name type="scientific">Thermofilum adornatum</name>
    <dbReference type="NCBI Taxonomy" id="1365176"/>
    <lineage>
        <taxon>Archaea</taxon>
        <taxon>Thermoproteota</taxon>
        <taxon>Thermoprotei</taxon>
        <taxon>Thermofilales</taxon>
        <taxon>Thermofilaceae</taxon>
        <taxon>Thermofilum</taxon>
    </lineage>
</organism>
<comment type="caution">
    <text evidence="1">The sequence shown here is derived from an EMBL/GenBank/DDBJ whole genome shotgun (WGS) entry which is preliminary data.</text>
</comment>
<reference evidence="1" key="1">
    <citation type="journal article" date="2020" name="mSystems">
        <title>Genome- and Community-Level Interaction Insights into Carbon Utilization and Element Cycling Functions of Hydrothermarchaeota in Hydrothermal Sediment.</title>
        <authorList>
            <person name="Zhou Z."/>
            <person name="Liu Y."/>
            <person name="Xu W."/>
            <person name="Pan J."/>
            <person name="Luo Z.H."/>
            <person name="Li M."/>
        </authorList>
    </citation>
    <scope>NUCLEOTIDE SEQUENCE [LARGE SCALE GENOMIC DNA]</scope>
    <source>
        <strain evidence="1">SpSt-116</strain>
    </source>
</reference>
<evidence type="ECO:0000313" key="1">
    <source>
        <dbReference type="EMBL" id="HDP14771.1"/>
    </source>
</evidence>
<gene>
    <name evidence="1" type="ORF">ENN26_03200</name>
</gene>